<dbReference type="SMART" id="SM00530">
    <property type="entry name" value="HTH_XRE"/>
    <property type="match status" value="1"/>
</dbReference>
<gene>
    <name evidence="2" type="ORF">V6575_22795</name>
</gene>
<sequence length="83" mass="9494">MILREIFAKNVRLARKHKGLSQEDLAFESGLDRTYISCLERCVYSPSLDAVEKLAAAFELEPYWLLMTPAEQEQSEMAEEDPA</sequence>
<dbReference type="InterPro" id="IPR010982">
    <property type="entry name" value="Lambda_DNA-bd_dom_sf"/>
</dbReference>
<dbReference type="InterPro" id="IPR001387">
    <property type="entry name" value="Cro/C1-type_HTH"/>
</dbReference>
<dbReference type="PROSITE" id="PS50943">
    <property type="entry name" value="HTH_CROC1"/>
    <property type="match status" value="1"/>
</dbReference>
<dbReference type="Proteomes" id="UP001385499">
    <property type="component" value="Unassembled WGS sequence"/>
</dbReference>
<evidence type="ECO:0000259" key="1">
    <source>
        <dbReference type="PROSITE" id="PS50943"/>
    </source>
</evidence>
<dbReference type="CDD" id="cd00093">
    <property type="entry name" value="HTH_XRE"/>
    <property type="match status" value="1"/>
</dbReference>
<comment type="caution">
    <text evidence="2">The sequence shown here is derived from an EMBL/GenBank/DDBJ whole genome shotgun (WGS) entry which is preliminary data.</text>
</comment>
<dbReference type="SUPFAM" id="SSF47413">
    <property type="entry name" value="lambda repressor-like DNA-binding domains"/>
    <property type="match status" value="1"/>
</dbReference>
<proteinExistence type="predicted"/>
<reference evidence="2 3" key="1">
    <citation type="submission" date="2024-02" db="EMBL/GenBank/DDBJ databases">
        <title>Roseibium algae sp. nov., isolated from marine alga (Grateloupia sp.), showing potential in myo-inositol conversion.</title>
        <authorList>
            <person name="Wang Y."/>
        </authorList>
    </citation>
    <scope>NUCLEOTIDE SEQUENCE [LARGE SCALE GENOMIC DNA]</scope>
    <source>
        <strain evidence="2 3">H3510</strain>
    </source>
</reference>
<name>A0ABU8TRW7_9HYPH</name>
<keyword evidence="3" id="KW-1185">Reference proteome</keyword>
<dbReference type="Gene3D" id="1.10.260.40">
    <property type="entry name" value="lambda repressor-like DNA-binding domains"/>
    <property type="match status" value="1"/>
</dbReference>
<accession>A0ABU8TRW7</accession>
<evidence type="ECO:0000313" key="2">
    <source>
        <dbReference type="EMBL" id="MEJ8476913.1"/>
    </source>
</evidence>
<dbReference type="RefSeq" id="WP_340277770.1">
    <property type="nucleotide sequence ID" value="NZ_JBAKIA010000032.1"/>
</dbReference>
<evidence type="ECO:0000313" key="3">
    <source>
        <dbReference type="Proteomes" id="UP001385499"/>
    </source>
</evidence>
<protein>
    <submittedName>
        <fullName evidence="2">Helix-turn-helix transcriptional regulator</fullName>
    </submittedName>
</protein>
<feature type="domain" description="HTH cro/C1-type" evidence="1">
    <location>
        <begin position="11"/>
        <end position="65"/>
    </location>
</feature>
<dbReference type="EMBL" id="JBAKIA010000032">
    <property type="protein sequence ID" value="MEJ8476913.1"/>
    <property type="molecule type" value="Genomic_DNA"/>
</dbReference>
<organism evidence="2 3">
    <name type="scientific">Roseibium algae</name>
    <dbReference type="NCBI Taxonomy" id="3123038"/>
    <lineage>
        <taxon>Bacteria</taxon>
        <taxon>Pseudomonadati</taxon>
        <taxon>Pseudomonadota</taxon>
        <taxon>Alphaproteobacteria</taxon>
        <taxon>Hyphomicrobiales</taxon>
        <taxon>Stappiaceae</taxon>
        <taxon>Roseibium</taxon>
    </lineage>
</organism>
<dbReference type="Pfam" id="PF01381">
    <property type="entry name" value="HTH_3"/>
    <property type="match status" value="1"/>
</dbReference>